<dbReference type="RefSeq" id="WP_166882312.1">
    <property type="nucleotide sequence ID" value="NZ_WHJH01000082.1"/>
</dbReference>
<evidence type="ECO:0008006" key="3">
    <source>
        <dbReference type="Google" id="ProtNLM"/>
    </source>
</evidence>
<comment type="caution">
    <text evidence="1">The sequence shown here is derived from an EMBL/GenBank/DDBJ whole genome shotgun (WGS) entry which is preliminary data.</text>
</comment>
<reference evidence="1 2" key="1">
    <citation type="submission" date="2019-10" db="EMBL/GenBank/DDBJ databases">
        <title>Taxonomy of Antarctic Massilia spp.: description of Massilia rubra sp. nov., Massilia aquatica sp. nov., Massilia mucilaginosa sp. nov., Massilia frigida sp. nov. isolated from streams, lakes and regoliths.</title>
        <authorList>
            <person name="Holochova P."/>
            <person name="Sedlacek I."/>
            <person name="Kralova S."/>
            <person name="Maslanova I."/>
            <person name="Busse H.-J."/>
            <person name="Stankova E."/>
            <person name="Vrbovska V."/>
            <person name="Kovarovic V."/>
            <person name="Bartak M."/>
            <person name="Svec P."/>
            <person name="Pantucek R."/>
        </authorList>
    </citation>
    <scope>NUCLEOTIDE SEQUENCE [LARGE SCALE GENOMIC DNA]</scope>
    <source>
        <strain evidence="1 2">CCM 8733</strain>
    </source>
</reference>
<dbReference type="EMBL" id="WHJH01000082">
    <property type="protein sequence ID" value="NHZ93627.1"/>
    <property type="molecule type" value="Genomic_DNA"/>
</dbReference>
<proteinExistence type="predicted"/>
<gene>
    <name evidence="1" type="ORF">F2P45_32205</name>
</gene>
<accession>A0ABX0P5B6</accession>
<evidence type="ECO:0000313" key="2">
    <source>
        <dbReference type="Proteomes" id="UP000609726"/>
    </source>
</evidence>
<protein>
    <recommendedName>
        <fullName evidence="3">DNA-binding protein</fullName>
    </recommendedName>
</protein>
<evidence type="ECO:0000313" key="1">
    <source>
        <dbReference type="EMBL" id="NHZ93627.1"/>
    </source>
</evidence>
<name>A0ABX0P5B6_9BURK</name>
<organism evidence="1 2">
    <name type="scientific">Massilia mucilaginosa</name>
    <dbReference type="NCBI Taxonomy" id="2609282"/>
    <lineage>
        <taxon>Bacteria</taxon>
        <taxon>Pseudomonadati</taxon>
        <taxon>Pseudomonadota</taxon>
        <taxon>Betaproteobacteria</taxon>
        <taxon>Burkholderiales</taxon>
        <taxon>Oxalobacteraceae</taxon>
        <taxon>Telluria group</taxon>
        <taxon>Massilia</taxon>
    </lineage>
</organism>
<keyword evidence="2" id="KW-1185">Reference proteome</keyword>
<sequence length="87" mass="10007">MMTSTVEENIERLLMWLINQPAPLPIQIDAWDVEHIARYMKRSANTIRREVVVQPSFPKAMRLPGAARGQALYKAREVVAWLESQTS</sequence>
<dbReference type="Proteomes" id="UP000609726">
    <property type="component" value="Unassembled WGS sequence"/>
</dbReference>